<comment type="caution">
    <text evidence="2">The sequence shown here is derived from an EMBL/GenBank/DDBJ whole genome shotgun (WGS) entry which is preliminary data.</text>
</comment>
<protein>
    <recommendedName>
        <fullName evidence="4">Lipoprotein</fullName>
    </recommendedName>
</protein>
<evidence type="ECO:0000313" key="3">
    <source>
        <dbReference type="Proteomes" id="UP001240164"/>
    </source>
</evidence>
<evidence type="ECO:0000256" key="1">
    <source>
        <dbReference type="SAM" id="SignalP"/>
    </source>
</evidence>
<keyword evidence="1" id="KW-0732">Signal</keyword>
<dbReference type="PROSITE" id="PS51257">
    <property type="entry name" value="PROKAR_LIPOPROTEIN"/>
    <property type="match status" value="1"/>
</dbReference>
<proteinExistence type="predicted"/>
<accession>A0ABD5ANM2</accession>
<dbReference type="AlphaFoldDB" id="A0ABD5ANM2"/>
<dbReference type="RefSeq" id="WP_307012047.1">
    <property type="nucleotide sequence ID" value="NZ_JAUSQP010000003.1"/>
</dbReference>
<evidence type="ECO:0008006" key="4">
    <source>
        <dbReference type="Google" id="ProtNLM"/>
    </source>
</evidence>
<dbReference type="EMBL" id="JAUSQP010000003">
    <property type="protein sequence ID" value="MDP9804149.1"/>
    <property type="molecule type" value="Genomic_DNA"/>
</dbReference>
<feature type="signal peptide" evidence="1">
    <location>
        <begin position="1"/>
        <end position="20"/>
    </location>
</feature>
<organism evidence="2 3">
    <name type="scientific">Acinetobacter calcoaceticus</name>
    <dbReference type="NCBI Taxonomy" id="471"/>
    <lineage>
        <taxon>Bacteria</taxon>
        <taxon>Pseudomonadati</taxon>
        <taxon>Pseudomonadota</taxon>
        <taxon>Gammaproteobacteria</taxon>
        <taxon>Moraxellales</taxon>
        <taxon>Moraxellaceae</taxon>
        <taxon>Acinetobacter</taxon>
        <taxon>Acinetobacter calcoaceticus/baumannii complex</taxon>
    </lineage>
</organism>
<reference evidence="2 3" key="1">
    <citation type="submission" date="2023-07" db="EMBL/GenBank/DDBJ databases">
        <title>Sorghum-associated microbial communities from plants grown in Nebraska, USA.</title>
        <authorList>
            <person name="Schachtman D."/>
        </authorList>
    </citation>
    <scope>NUCLEOTIDE SEQUENCE [LARGE SCALE GENOMIC DNA]</scope>
    <source>
        <strain evidence="2 3">CC146</strain>
    </source>
</reference>
<gene>
    <name evidence="2" type="ORF">J2771_002422</name>
</gene>
<dbReference type="Proteomes" id="UP001240164">
    <property type="component" value="Unassembled WGS sequence"/>
</dbReference>
<feature type="chain" id="PRO_5044758122" description="Lipoprotein" evidence="1">
    <location>
        <begin position="21"/>
        <end position="332"/>
    </location>
</feature>
<evidence type="ECO:0000313" key="2">
    <source>
        <dbReference type="EMBL" id="MDP9804149.1"/>
    </source>
</evidence>
<name>A0ABD5ANM2_ACICA</name>
<sequence>MLKNKFMIFAILPFMLSACGGGGSSDDNSANNTTVESNDSIKNGSRYYQVDYQVLGENNDSLSITYYEINNKRIYGVDSNQPINQYIVTQNHLYTPEDRFTSTIDVKSMDEWTLNVIDNIKTNWKFERVNLAGKNIFDTVLPGFRQYGFDTSNPYFTARKFLSSYGQDTFPTGSTCYRLSSIKNNQEFLNFNTNNPLNYSFDLIHEDNLVTAQGFQTAAPELAIVNKQGQFMGIDWTTLYSTKTGAELDGFSVIQYNGQVFDNVSYNGVQEQTRTAQIQFLKDIISSNLLSENPEALREIKFDLENLDKGCFLYNQTAANKLESLKLINWNQ</sequence>